<gene>
    <name evidence="1" type="ORF">HYDPIDRAFT_34956</name>
</gene>
<organism evidence="1 2">
    <name type="scientific">Hydnomerulius pinastri MD-312</name>
    <dbReference type="NCBI Taxonomy" id="994086"/>
    <lineage>
        <taxon>Eukaryota</taxon>
        <taxon>Fungi</taxon>
        <taxon>Dikarya</taxon>
        <taxon>Basidiomycota</taxon>
        <taxon>Agaricomycotina</taxon>
        <taxon>Agaricomycetes</taxon>
        <taxon>Agaricomycetidae</taxon>
        <taxon>Boletales</taxon>
        <taxon>Boletales incertae sedis</taxon>
        <taxon>Leucogyrophana</taxon>
    </lineage>
</organism>
<accession>A0A0C9W536</accession>
<dbReference type="HOGENOM" id="CLU_001305_4_4_1"/>
<evidence type="ECO:0000313" key="1">
    <source>
        <dbReference type="EMBL" id="KIJ57596.1"/>
    </source>
</evidence>
<dbReference type="OrthoDB" id="3259646at2759"/>
<dbReference type="Proteomes" id="UP000053820">
    <property type="component" value="Unassembled WGS sequence"/>
</dbReference>
<dbReference type="Gene3D" id="1.25.40.10">
    <property type="entry name" value="Tetratricopeptide repeat domain"/>
    <property type="match status" value="1"/>
</dbReference>
<dbReference type="AlphaFoldDB" id="A0A0C9W536"/>
<evidence type="ECO:0000313" key="2">
    <source>
        <dbReference type="Proteomes" id="UP000053820"/>
    </source>
</evidence>
<dbReference type="EMBL" id="KN840241">
    <property type="protein sequence ID" value="KIJ57596.1"/>
    <property type="molecule type" value="Genomic_DNA"/>
</dbReference>
<name>A0A0C9W536_9AGAM</name>
<proteinExistence type="predicted"/>
<protein>
    <submittedName>
        <fullName evidence="1">Uncharacterized protein</fullName>
    </submittedName>
</protein>
<sequence>MHYYYKDRQESRLDQAIREFKRAVDLCPSSHRGRSAALSNLAMAKFISCQARETHLDLDEPISLFKEALDLRPPHDPDHACTLINLSIALLARFRGRGRVALADADEAEE</sequence>
<keyword evidence="2" id="KW-1185">Reference proteome</keyword>
<dbReference type="InterPro" id="IPR011990">
    <property type="entry name" value="TPR-like_helical_dom_sf"/>
</dbReference>
<dbReference type="SUPFAM" id="SSF48452">
    <property type="entry name" value="TPR-like"/>
    <property type="match status" value="1"/>
</dbReference>
<reference evidence="1 2" key="1">
    <citation type="submission" date="2014-04" db="EMBL/GenBank/DDBJ databases">
        <title>Evolutionary Origins and Diversification of the Mycorrhizal Mutualists.</title>
        <authorList>
            <consortium name="DOE Joint Genome Institute"/>
            <consortium name="Mycorrhizal Genomics Consortium"/>
            <person name="Kohler A."/>
            <person name="Kuo A."/>
            <person name="Nagy L.G."/>
            <person name="Floudas D."/>
            <person name="Copeland A."/>
            <person name="Barry K.W."/>
            <person name="Cichocki N."/>
            <person name="Veneault-Fourrey C."/>
            <person name="LaButti K."/>
            <person name="Lindquist E.A."/>
            <person name="Lipzen A."/>
            <person name="Lundell T."/>
            <person name="Morin E."/>
            <person name="Murat C."/>
            <person name="Riley R."/>
            <person name="Ohm R."/>
            <person name="Sun H."/>
            <person name="Tunlid A."/>
            <person name="Henrissat B."/>
            <person name="Grigoriev I.V."/>
            <person name="Hibbett D.S."/>
            <person name="Martin F."/>
        </authorList>
    </citation>
    <scope>NUCLEOTIDE SEQUENCE [LARGE SCALE GENOMIC DNA]</scope>
    <source>
        <strain evidence="1 2">MD-312</strain>
    </source>
</reference>